<sequence>MSDFRKSKFTKKIISLNPNKALWSYELFLPMFVIWLRHIGLYAIEANGRDSKFFNYLSSILIGYIFVIFIIPIGLFIYGIEIPEFAHLTVPLTFLEFGLLVMVL</sequence>
<evidence type="ECO:0000313" key="3">
    <source>
        <dbReference type="Proteomes" id="UP000470771"/>
    </source>
</evidence>
<dbReference type="EMBL" id="WWNE01000005">
    <property type="protein sequence ID" value="NBG65498.1"/>
    <property type="molecule type" value="Genomic_DNA"/>
</dbReference>
<comment type="caution">
    <text evidence="2">The sequence shown here is derived from an EMBL/GenBank/DDBJ whole genome shotgun (WGS) entry which is preliminary data.</text>
</comment>
<organism evidence="2 3">
    <name type="scientific">Acidiluteibacter ferrifornacis</name>
    <dbReference type="NCBI Taxonomy" id="2692424"/>
    <lineage>
        <taxon>Bacteria</taxon>
        <taxon>Pseudomonadati</taxon>
        <taxon>Bacteroidota</taxon>
        <taxon>Flavobacteriia</taxon>
        <taxon>Flavobacteriales</taxon>
        <taxon>Cryomorphaceae</taxon>
        <taxon>Acidiluteibacter</taxon>
    </lineage>
</organism>
<proteinExistence type="predicted"/>
<feature type="transmembrane region" description="Helical" evidence="1">
    <location>
        <begin position="56"/>
        <end position="78"/>
    </location>
</feature>
<reference evidence="2 3" key="1">
    <citation type="submission" date="2019-12" db="EMBL/GenBank/DDBJ databases">
        <authorList>
            <person name="Zhao J."/>
        </authorList>
    </citation>
    <scope>NUCLEOTIDE SEQUENCE [LARGE SCALE GENOMIC DNA]</scope>
    <source>
        <strain evidence="2 3">S-15</strain>
    </source>
</reference>
<accession>A0A6N9NFV1</accession>
<keyword evidence="1" id="KW-0472">Membrane</keyword>
<evidence type="ECO:0000256" key="1">
    <source>
        <dbReference type="SAM" id="Phobius"/>
    </source>
</evidence>
<keyword evidence="1" id="KW-1133">Transmembrane helix</keyword>
<dbReference type="AlphaFoldDB" id="A0A6N9NFV1"/>
<protein>
    <submittedName>
        <fullName evidence="2">Uncharacterized protein</fullName>
    </submittedName>
</protein>
<keyword evidence="1" id="KW-0812">Transmembrane</keyword>
<keyword evidence="3" id="KW-1185">Reference proteome</keyword>
<name>A0A6N9NFV1_9FLAO</name>
<feature type="transmembrane region" description="Helical" evidence="1">
    <location>
        <begin position="21"/>
        <end position="44"/>
    </location>
</feature>
<gene>
    <name evidence="2" type="ORF">GQN54_05185</name>
</gene>
<dbReference type="Proteomes" id="UP000470771">
    <property type="component" value="Unassembled WGS sequence"/>
</dbReference>
<feature type="transmembrane region" description="Helical" evidence="1">
    <location>
        <begin position="85"/>
        <end position="103"/>
    </location>
</feature>
<evidence type="ECO:0000313" key="2">
    <source>
        <dbReference type="EMBL" id="NBG65498.1"/>
    </source>
</evidence>